<dbReference type="AlphaFoldDB" id="A0A8J5JMD8"/>
<accession>A0A8J5JMD8</accession>
<evidence type="ECO:0000313" key="3">
    <source>
        <dbReference type="Proteomes" id="UP000747542"/>
    </source>
</evidence>
<sequence>MRTLLLLWLLVYRSCALEILFDFIHVSGMGFHSTTETNASVTTKSLCSCRQQCFSQSFCNAWTASKVNAHYECHFSIHGPQPPTSPSPQPGAVYSYKITGLSSKTGVHERTDGHIYFVPDERLEFSTAINYCQNIPGFQLAILKTREQIEIAKTISSQIQESLHIHLTHKDPSTQIWGDGTELTGDLKDLVKSLSCSLISNIGTTYRVKDSGIHIICSRRIRYFLCQSKTDNGLQ</sequence>
<feature type="chain" id="PRO_5035246746" evidence="1">
    <location>
        <begin position="17"/>
        <end position="235"/>
    </location>
</feature>
<dbReference type="EMBL" id="JAHLQT010031329">
    <property type="protein sequence ID" value="KAG7160306.1"/>
    <property type="molecule type" value="Genomic_DNA"/>
</dbReference>
<keyword evidence="3" id="KW-1185">Reference proteome</keyword>
<evidence type="ECO:0000313" key="2">
    <source>
        <dbReference type="EMBL" id="KAG7160306.1"/>
    </source>
</evidence>
<keyword evidence="1" id="KW-0732">Signal</keyword>
<name>A0A8J5JMD8_HOMAM</name>
<feature type="signal peptide" evidence="1">
    <location>
        <begin position="1"/>
        <end position="16"/>
    </location>
</feature>
<protein>
    <submittedName>
        <fullName evidence="2">Uncharacterized protein</fullName>
    </submittedName>
</protein>
<dbReference type="Proteomes" id="UP000747542">
    <property type="component" value="Unassembled WGS sequence"/>
</dbReference>
<proteinExistence type="predicted"/>
<dbReference type="OrthoDB" id="6360755at2759"/>
<evidence type="ECO:0000256" key="1">
    <source>
        <dbReference type="SAM" id="SignalP"/>
    </source>
</evidence>
<gene>
    <name evidence="2" type="ORF">Hamer_G022434</name>
</gene>
<comment type="caution">
    <text evidence="2">The sequence shown here is derived from an EMBL/GenBank/DDBJ whole genome shotgun (WGS) entry which is preliminary data.</text>
</comment>
<reference evidence="2" key="1">
    <citation type="journal article" date="2021" name="Sci. Adv.">
        <title>The American lobster genome reveals insights on longevity, neural, and immune adaptations.</title>
        <authorList>
            <person name="Polinski J.M."/>
            <person name="Zimin A.V."/>
            <person name="Clark K.F."/>
            <person name="Kohn A.B."/>
            <person name="Sadowski N."/>
            <person name="Timp W."/>
            <person name="Ptitsyn A."/>
            <person name="Khanna P."/>
            <person name="Romanova D.Y."/>
            <person name="Williams P."/>
            <person name="Greenwood S.J."/>
            <person name="Moroz L.L."/>
            <person name="Walt D.R."/>
            <person name="Bodnar A.G."/>
        </authorList>
    </citation>
    <scope>NUCLEOTIDE SEQUENCE</scope>
    <source>
        <strain evidence="2">GMGI-L3</strain>
    </source>
</reference>
<organism evidence="2 3">
    <name type="scientific">Homarus americanus</name>
    <name type="common">American lobster</name>
    <dbReference type="NCBI Taxonomy" id="6706"/>
    <lineage>
        <taxon>Eukaryota</taxon>
        <taxon>Metazoa</taxon>
        <taxon>Ecdysozoa</taxon>
        <taxon>Arthropoda</taxon>
        <taxon>Crustacea</taxon>
        <taxon>Multicrustacea</taxon>
        <taxon>Malacostraca</taxon>
        <taxon>Eumalacostraca</taxon>
        <taxon>Eucarida</taxon>
        <taxon>Decapoda</taxon>
        <taxon>Pleocyemata</taxon>
        <taxon>Astacidea</taxon>
        <taxon>Nephropoidea</taxon>
        <taxon>Nephropidae</taxon>
        <taxon>Homarus</taxon>
    </lineage>
</organism>